<dbReference type="NCBIfam" id="NF008653">
    <property type="entry name" value="PRK11650.1"/>
    <property type="match status" value="1"/>
</dbReference>
<evidence type="ECO:0000256" key="2">
    <source>
        <dbReference type="ARBA" id="ARBA00022475"/>
    </source>
</evidence>
<dbReference type="Proteomes" id="UP001606302">
    <property type="component" value="Unassembled WGS sequence"/>
</dbReference>
<evidence type="ECO:0000256" key="4">
    <source>
        <dbReference type="ARBA" id="ARBA00022741"/>
    </source>
</evidence>
<name>A0ABW7GG85_9BURK</name>
<dbReference type="InterPro" id="IPR040582">
    <property type="entry name" value="OB_MalK-like"/>
</dbReference>
<dbReference type="PANTHER" id="PTHR43875:SF3">
    <property type="entry name" value="MALTOSE_MALTODEXTRIN IMPORT ATP-BINDING PROTEIN MALK"/>
    <property type="match status" value="1"/>
</dbReference>
<evidence type="ECO:0000256" key="5">
    <source>
        <dbReference type="ARBA" id="ARBA00022840"/>
    </source>
</evidence>
<evidence type="ECO:0000313" key="8">
    <source>
        <dbReference type="EMBL" id="MFG6460958.1"/>
    </source>
</evidence>
<dbReference type="InterPro" id="IPR047641">
    <property type="entry name" value="ABC_transpr_MalK/UgpC-like"/>
</dbReference>
<dbReference type="SUPFAM" id="SSF52540">
    <property type="entry name" value="P-loop containing nucleoside triphosphate hydrolases"/>
    <property type="match status" value="1"/>
</dbReference>
<dbReference type="GO" id="GO:0005524">
    <property type="term" value="F:ATP binding"/>
    <property type="evidence" value="ECO:0007669"/>
    <property type="project" value="UniProtKB-KW"/>
</dbReference>
<sequence length="375" mass="41017">MADVRLTGVEKAYGDIRILHGIDLEIRDGEFMVFVGPSGCGKSTLLRSIAGLEEITGGELTIGGRVVNDVPPAERGIAMVFQSYALYPHMNLYDNMAFGLKLAKVPKAEIDTAVRNAAKILHIEHLLDRKPKDLSGGQRQRVAIGRAIVRKPEVFLFDEPLSNLDAALRVRMRYEFAKLHEDLKTTMIYVTHDQVEAMTLADRIVVLSAGKVEQVGSPLELYEHPRNLFVAGFIGSPKMNFIDGELVAIEPGHVDVKLVGSGVVLRARVDGSAAQLGDKVKLGVRPEHIRRGDHGQGNLLHSTVAFVESLGGITFAYCPYPGVEEALTCQFEGRNGVDRLRSNQDLELHLPPEALYVFNADGLALRRLAAPELGA</sequence>
<accession>A0ABW7GG85</accession>
<dbReference type="PANTHER" id="PTHR43875">
    <property type="entry name" value="MALTODEXTRIN IMPORT ATP-BINDING PROTEIN MSMX"/>
    <property type="match status" value="1"/>
</dbReference>
<evidence type="ECO:0000256" key="1">
    <source>
        <dbReference type="ARBA" id="ARBA00022448"/>
    </source>
</evidence>
<dbReference type="Gene3D" id="2.40.50.140">
    <property type="entry name" value="Nucleic acid-binding proteins"/>
    <property type="match status" value="1"/>
</dbReference>
<evidence type="ECO:0000256" key="6">
    <source>
        <dbReference type="ARBA" id="ARBA00023136"/>
    </source>
</evidence>
<dbReference type="InterPro" id="IPR027417">
    <property type="entry name" value="P-loop_NTPase"/>
</dbReference>
<dbReference type="PROSITE" id="PS50893">
    <property type="entry name" value="ABC_TRANSPORTER_2"/>
    <property type="match status" value="1"/>
</dbReference>
<dbReference type="Pfam" id="PF00005">
    <property type="entry name" value="ABC_tran"/>
    <property type="match status" value="1"/>
</dbReference>
<dbReference type="InterPro" id="IPR008995">
    <property type="entry name" value="Mo/tungstate-bd_C_term_dom"/>
</dbReference>
<keyword evidence="3" id="KW-0997">Cell inner membrane</keyword>
<organism evidence="8 9">
    <name type="scientific">Pelomonas lactea</name>
    <dbReference type="NCBI Taxonomy" id="3299030"/>
    <lineage>
        <taxon>Bacteria</taxon>
        <taxon>Pseudomonadati</taxon>
        <taxon>Pseudomonadota</taxon>
        <taxon>Betaproteobacteria</taxon>
        <taxon>Burkholderiales</taxon>
        <taxon>Sphaerotilaceae</taxon>
        <taxon>Roseateles</taxon>
    </lineage>
</organism>
<dbReference type="SUPFAM" id="SSF50331">
    <property type="entry name" value="MOP-like"/>
    <property type="match status" value="1"/>
</dbReference>
<dbReference type="RefSeq" id="WP_394509809.1">
    <property type="nucleotide sequence ID" value="NZ_JBIGHX010000002.1"/>
</dbReference>
<dbReference type="InterPro" id="IPR015855">
    <property type="entry name" value="ABC_transpr_MalK-like"/>
</dbReference>
<evidence type="ECO:0000259" key="7">
    <source>
        <dbReference type="PROSITE" id="PS50893"/>
    </source>
</evidence>
<keyword evidence="4" id="KW-0547">Nucleotide-binding</keyword>
<protein>
    <submittedName>
        <fullName evidence="8">ABC transporter ATP-binding protein</fullName>
    </submittedName>
</protein>
<dbReference type="EMBL" id="JBIGHX010000002">
    <property type="protein sequence ID" value="MFG6460958.1"/>
    <property type="molecule type" value="Genomic_DNA"/>
</dbReference>
<dbReference type="InterPro" id="IPR012340">
    <property type="entry name" value="NA-bd_OB-fold"/>
</dbReference>
<comment type="caution">
    <text evidence="8">The sequence shown here is derived from an EMBL/GenBank/DDBJ whole genome shotgun (WGS) entry which is preliminary data.</text>
</comment>
<keyword evidence="5 8" id="KW-0067">ATP-binding</keyword>
<dbReference type="PROSITE" id="PS00211">
    <property type="entry name" value="ABC_TRANSPORTER_1"/>
    <property type="match status" value="1"/>
</dbReference>
<reference evidence="8 9" key="1">
    <citation type="submission" date="2024-08" db="EMBL/GenBank/DDBJ databases">
        <authorList>
            <person name="Lu H."/>
        </authorList>
    </citation>
    <scope>NUCLEOTIDE SEQUENCE [LARGE SCALE GENOMIC DNA]</scope>
    <source>
        <strain evidence="8 9">DXS20W</strain>
    </source>
</reference>
<feature type="domain" description="ABC transporter" evidence="7">
    <location>
        <begin position="4"/>
        <end position="234"/>
    </location>
</feature>
<keyword evidence="9" id="KW-1185">Reference proteome</keyword>
<keyword evidence="6" id="KW-0472">Membrane</keyword>
<dbReference type="InterPro" id="IPR003593">
    <property type="entry name" value="AAA+_ATPase"/>
</dbReference>
<dbReference type="SMART" id="SM00382">
    <property type="entry name" value="AAA"/>
    <property type="match status" value="1"/>
</dbReference>
<gene>
    <name evidence="8" type="ORF">ACG04Q_05190</name>
</gene>
<dbReference type="Gene3D" id="3.40.50.300">
    <property type="entry name" value="P-loop containing nucleotide triphosphate hydrolases"/>
    <property type="match status" value="1"/>
</dbReference>
<evidence type="ECO:0000256" key="3">
    <source>
        <dbReference type="ARBA" id="ARBA00022519"/>
    </source>
</evidence>
<evidence type="ECO:0000313" key="9">
    <source>
        <dbReference type="Proteomes" id="UP001606302"/>
    </source>
</evidence>
<keyword evidence="1" id="KW-0813">Transport</keyword>
<dbReference type="Pfam" id="PF17912">
    <property type="entry name" value="OB_MalK"/>
    <property type="match status" value="1"/>
</dbReference>
<dbReference type="CDD" id="cd03301">
    <property type="entry name" value="ABC_MalK_N"/>
    <property type="match status" value="1"/>
</dbReference>
<proteinExistence type="predicted"/>
<dbReference type="Gene3D" id="2.40.50.100">
    <property type="match status" value="1"/>
</dbReference>
<dbReference type="InterPro" id="IPR003439">
    <property type="entry name" value="ABC_transporter-like_ATP-bd"/>
</dbReference>
<dbReference type="InterPro" id="IPR017871">
    <property type="entry name" value="ABC_transporter-like_CS"/>
</dbReference>
<keyword evidence="2" id="KW-1003">Cell membrane</keyword>